<dbReference type="EMBL" id="JAHFZB010000008">
    <property type="protein sequence ID" value="KAK6486791.1"/>
    <property type="molecule type" value="Genomic_DNA"/>
</dbReference>
<dbReference type="InterPro" id="IPR029280">
    <property type="entry name" value="LNP1"/>
</dbReference>
<organism evidence="7 8">
    <name type="scientific">Huso huso</name>
    <name type="common">Beluga</name>
    <name type="synonym">Acipenser huso</name>
    <dbReference type="NCBI Taxonomy" id="61971"/>
    <lineage>
        <taxon>Eukaryota</taxon>
        <taxon>Metazoa</taxon>
        <taxon>Chordata</taxon>
        <taxon>Craniata</taxon>
        <taxon>Vertebrata</taxon>
        <taxon>Euteleostomi</taxon>
        <taxon>Actinopterygii</taxon>
        <taxon>Chondrostei</taxon>
        <taxon>Acipenseriformes</taxon>
        <taxon>Acipenseridae</taxon>
        <taxon>Huso</taxon>
    </lineage>
</organism>
<dbReference type="Pfam" id="PF15419">
    <property type="entry name" value="LNP1"/>
    <property type="match status" value="1"/>
</dbReference>
<dbReference type="PANTHER" id="PTHR35667">
    <property type="entry name" value="LEUKEMIA NUP98 FUSION PARTNER 1"/>
    <property type="match status" value="1"/>
</dbReference>
<protein>
    <submittedName>
        <fullName evidence="7">Leukemia NUP98 fusion partner 1</fullName>
    </submittedName>
</protein>
<dbReference type="PANTHER" id="PTHR35667:SF1">
    <property type="entry name" value="LEUKEMIA NUP98 FUSION PARTNER 1"/>
    <property type="match status" value="1"/>
</dbReference>
<keyword evidence="8" id="KW-1185">Reference proteome</keyword>
<dbReference type="Gene3D" id="3.30.40.10">
    <property type="entry name" value="Zinc/RING finger domain, C3HC4 (zinc finger)"/>
    <property type="match status" value="1"/>
</dbReference>
<feature type="compositionally biased region" description="Basic and acidic residues" evidence="5">
    <location>
        <begin position="23"/>
        <end position="33"/>
    </location>
</feature>
<sequence>MEHEEDEDVNFAKWMSSFWGHSGPDEAKRDRRASWRRKPRVETERRASLPCPAQLSAMHLTRLQASSMGPSPVYLQSCKEPREEKEFRGHMKVRRASSSGETRQKTSVPENRISTIHELSESFERRLRFRSGQAASQGENDDPCVICHDDLKTDTVRELHCMHKFHKECIEKWLWKKQTCPTCRVQVAMPEPFYWSSARRKWQITRF</sequence>
<evidence type="ECO:0000256" key="5">
    <source>
        <dbReference type="SAM" id="MobiDB-lite"/>
    </source>
</evidence>
<evidence type="ECO:0000259" key="6">
    <source>
        <dbReference type="PROSITE" id="PS50089"/>
    </source>
</evidence>
<feature type="compositionally biased region" description="Polar residues" evidence="5">
    <location>
        <begin position="96"/>
        <end position="112"/>
    </location>
</feature>
<feature type="region of interest" description="Disordered" evidence="5">
    <location>
        <begin position="17"/>
        <end position="50"/>
    </location>
</feature>
<feature type="domain" description="RING-type" evidence="6">
    <location>
        <begin position="144"/>
        <end position="184"/>
    </location>
</feature>
<dbReference type="Proteomes" id="UP001369086">
    <property type="component" value="Unassembled WGS sequence"/>
</dbReference>
<keyword evidence="3" id="KW-0862">Zinc</keyword>
<dbReference type="InterPro" id="IPR001841">
    <property type="entry name" value="Znf_RING"/>
</dbReference>
<reference evidence="7 8" key="1">
    <citation type="submission" date="2021-05" db="EMBL/GenBank/DDBJ databases">
        <authorList>
            <person name="Zahm M."/>
            <person name="Klopp C."/>
            <person name="Cabau C."/>
            <person name="Kuhl H."/>
            <person name="Suciu R."/>
            <person name="Ciorpac M."/>
            <person name="Holostenco D."/>
            <person name="Gessner J."/>
            <person name="Wuertz S."/>
            <person name="Hohne C."/>
            <person name="Stock M."/>
            <person name="Gislard M."/>
            <person name="Lluch J."/>
            <person name="Milhes M."/>
            <person name="Lampietro C."/>
            <person name="Lopez Roques C."/>
            <person name="Donnadieu C."/>
            <person name="Du K."/>
            <person name="Schartl M."/>
            <person name="Guiguen Y."/>
        </authorList>
    </citation>
    <scope>NUCLEOTIDE SEQUENCE [LARGE SCALE GENOMIC DNA]</scope>
    <source>
        <strain evidence="7">Hh-F2</strain>
        <tissue evidence="7">Blood</tissue>
    </source>
</reference>
<evidence type="ECO:0000256" key="3">
    <source>
        <dbReference type="ARBA" id="ARBA00022833"/>
    </source>
</evidence>
<accession>A0ABR0ZPP7</accession>
<evidence type="ECO:0000256" key="1">
    <source>
        <dbReference type="ARBA" id="ARBA00022723"/>
    </source>
</evidence>
<proteinExistence type="predicted"/>
<comment type="caution">
    <text evidence="7">The sequence shown here is derived from an EMBL/GenBank/DDBJ whole genome shotgun (WGS) entry which is preliminary data.</text>
</comment>
<evidence type="ECO:0000313" key="7">
    <source>
        <dbReference type="EMBL" id="KAK6486791.1"/>
    </source>
</evidence>
<dbReference type="InterPro" id="IPR013083">
    <property type="entry name" value="Znf_RING/FYVE/PHD"/>
</dbReference>
<evidence type="ECO:0000256" key="2">
    <source>
        <dbReference type="ARBA" id="ARBA00022771"/>
    </source>
</evidence>
<dbReference type="PROSITE" id="PS50089">
    <property type="entry name" value="ZF_RING_2"/>
    <property type="match status" value="1"/>
</dbReference>
<dbReference type="SMART" id="SM00184">
    <property type="entry name" value="RING"/>
    <property type="match status" value="1"/>
</dbReference>
<gene>
    <name evidence="7" type="ORF">HHUSO_G10464</name>
</gene>
<keyword evidence="1" id="KW-0479">Metal-binding</keyword>
<evidence type="ECO:0000256" key="4">
    <source>
        <dbReference type="PROSITE-ProRule" id="PRU00175"/>
    </source>
</evidence>
<dbReference type="Pfam" id="PF13639">
    <property type="entry name" value="zf-RING_2"/>
    <property type="match status" value="1"/>
</dbReference>
<dbReference type="SUPFAM" id="SSF57850">
    <property type="entry name" value="RING/U-box"/>
    <property type="match status" value="1"/>
</dbReference>
<name>A0ABR0ZPP7_HUSHU</name>
<feature type="region of interest" description="Disordered" evidence="5">
    <location>
        <begin position="85"/>
        <end position="112"/>
    </location>
</feature>
<evidence type="ECO:0000313" key="8">
    <source>
        <dbReference type="Proteomes" id="UP001369086"/>
    </source>
</evidence>
<keyword evidence="2 4" id="KW-0863">Zinc-finger</keyword>